<evidence type="ECO:0000313" key="9">
    <source>
        <dbReference type="EMBL" id="WAR12290.1"/>
    </source>
</evidence>
<evidence type="ECO:0000256" key="4">
    <source>
        <dbReference type="ARBA" id="ARBA00023163"/>
    </source>
</evidence>
<protein>
    <submittedName>
        <fullName evidence="9">TAF4B-like protein</fullName>
    </submittedName>
</protein>
<accession>A0ABY7EQM3</accession>
<evidence type="ECO:0000313" key="10">
    <source>
        <dbReference type="Proteomes" id="UP001164746"/>
    </source>
</evidence>
<dbReference type="SUPFAM" id="SSF47113">
    <property type="entry name" value="Histone-fold"/>
    <property type="match status" value="1"/>
</dbReference>
<evidence type="ECO:0000256" key="5">
    <source>
        <dbReference type="ARBA" id="ARBA00023242"/>
    </source>
</evidence>
<feature type="region of interest" description="Disordered" evidence="6">
    <location>
        <begin position="613"/>
        <end position="653"/>
    </location>
</feature>
<dbReference type="CDD" id="cd08045">
    <property type="entry name" value="HFD_TAF4"/>
    <property type="match status" value="1"/>
</dbReference>
<feature type="transmembrane region" description="Helical" evidence="7">
    <location>
        <begin position="769"/>
        <end position="792"/>
    </location>
</feature>
<dbReference type="PANTHER" id="PTHR15138:SF14">
    <property type="entry name" value="TRANSCRIPTION INITIATION FACTOR TFIID SUBUNIT 4"/>
    <property type="match status" value="1"/>
</dbReference>
<dbReference type="Pfam" id="PF05236">
    <property type="entry name" value="TAF4"/>
    <property type="match status" value="1"/>
</dbReference>
<keyword evidence="4" id="KW-0804">Transcription</keyword>
<dbReference type="PANTHER" id="PTHR15138">
    <property type="entry name" value="TRANSCRIPTION INITIATION FACTOR TFIID SUBUNIT 4"/>
    <property type="match status" value="1"/>
</dbReference>
<evidence type="ECO:0000256" key="3">
    <source>
        <dbReference type="ARBA" id="ARBA00023015"/>
    </source>
</evidence>
<comment type="subcellular location">
    <subcellularLocation>
        <location evidence="1">Nucleus</location>
    </subcellularLocation>
</comment>
<dbReference type="SMART" id="SM00549">
    <property type="entry name" value="TAFH"/>
    <property type="match status" value="1"/>
</dbReference>
<evidence type="ECO:0000256" key="1">
    <source>
        <dbReference type="ARBA" id="ARBA00004123"/>
    </source>
</evidence>
<reference evidence="9" key="1">
    <citation type="submission" date="2022-11" db="EMBL/GenBank/DDBJ databases">
        <title>Centuries of genome instability and evolution in soft-shell clam transmissible cancer (bioRxiv).</title>
        <authorList>
            <person name="Hart S.F.M."/>
            <person name="Yonemitsu M.A."/>
            <person name="Giersch R.M."/>
            <person name="Beal B.F."/>
            <person name="Arriagada G."/>
            <person name="Davis B.W."/>
            <person name="Ostrander E.A."/>
            <person name="Goff S.P."/>
            <person name="Metzger M.J."/>
        </authorList>
    </citation>
    <scope>NUCLEOTIDE SEQUENCE</scope>
    <source>
        <strain evidence="9">MELC-2E11</strain>
        <tissue evidence="9">Siphon/mantle</tissue>
    </source>
</reference>
<dbReference type="Pfam" id="PF07531">
    <property type="entry name" value="TAFH"/>
    <property type="match status" value="1"/>
</dbReference>
<evidence type="ECO:0000256" key="6">
    <source>
        <dbReference type="SAM" id="MobiDB-lite"/>
    </source>
</evidence>
<evidence type="ECO:0000256" key="7">
    <source>
        <dbReference type="SAM" id="Phobius"/>
    </source>
</evidence>
<keyword evidence="10" id="KW-1185">Reference proteome</keyword>
<keyword evidence="7" id="KW-0472">Membrane</keyword>
<feature type="region of interest" description="Disordered" evidence="6">
    <location>
        <begin position="32"/>
        <end position="55"/>
    </location>
</feature>
<sequence>MADHIPLDDIFHSETDESAVNALVASLESKLASPTNKEQSQSLTNPSINSNHVGNSTSIQSCTGIGVQNNNGHLSNATGNINNSNSKTVIRDNQIIGINSIHTNSPVPHQNSPLNTHRTASPKPVNSVNKPIHGSSPSVQVLQHSNLVGTTKQQIRTTPSPIQSSVNNVILHPHSPNVPQNVANPSVVSVQNDVLNRTSPSPHSVHQGLVQQTVVRNHPQGVVVNSSSQPFTQKTNVHIVHSANVSTVINQAGLNPSLIAVRGQMPTSQITTIRPQIVTSSINASSPRPQGNVRIQAQRMQSAPIRIAASQPNQINIAPRPGQQPNTITLPPGIVPGQGAVLMKNEHGQIVIVQQGAIPGQHTNVTVASSNTPHKVQYVRLCDRQFPPQSIRHGPSQGCESPCRRMYRPWFEHPHHPAQVSRLWHHKDGKLEPELFTERLQKELKSSPQPYLVPFLKKSLPLLRQSLLNNKMTIEGVKPPPLDIVQQGLPVSSMPPTAASSAQPQVIPKFVGQAHHKPSAPRQGGSGKPALNRQMNMVGASRHGVTEVPTEVANLISHATQERLRHIVEKLGTIADQRTEIYKINEKFDVSVDVKAQLKFLEELDVLERKRHDEQEKEMLRRAVKSRSKQEDPEQIKLKQRAKDLQAQEMEEARQREANLTALAAIGPRKKRKLGESPGSSSGLANGPSSSSSRTSLRPRIKRVNLRDLLFLMEQDKTLTKSNTLNKILLGGSFLIKQKIMLKFIMLDKPLKRKLLFECFIYNSLSCDYLFVSFLFKLLIHLVLNSGLIVFFKQILGCKLRSLYVVHQECLSSDSASQSISFCHIVHVKEIVMLMKKSYSEATQLKNCEVHICVFVKDVVT</sequence>
<keyword evidence="7" id="KW-0812">Transmembrane</keyword>
<comment type="similarity">
    <text evidence="2">Belongs to the TAF4 family.</text>
</comment>
<dbReference type="EMBL" id="CP111019">
    <property type="protein sequence ID" value="WAR12290.1"/>
    <property type="molecule type" value="Genomic_DNA"/>
</dbReference>
<dbReference type="Gene3D" id="1.10.20.10">
    <property type="entry name" value="Histone, subunit A"/>
    <property type="match status" value="1"/>
</dbReference>
<feature type="compositionally biased region" description="Low complexity" evidence="6">
    <location>
        <begin position="677"/>
        <end position="693"/>
    </location>
</feature>
<dbReference type="InterPro" id="IPR009072">
    <property type="entry name" value="Histone-fold"/>
</dbReference>
<dbReference type="Gene3D" id="1.20.120.1110">
    <property type="entry name" value="TAFH/NHR1 domain"/>
    <property type="match status" value="1"/>
</dbReference>
<dbReference type="SUPFAM" id="SSF158553">
    <property type="entry name" value="TAFH domain-like"/>
    <property type="match status" value="1"/>
</dbReference>
<dbReference type="InterPro" id="IPR045144">
    <property type="entry name" value="TAF4"/>
</dbReference>
<feature type="region of interest" description="Disordered" evidence="6">
    <location>
        <begin position="670"/>
        <end position="697"/>
    </location>
</feature>
<feature type="compositionally biased region" description="Basic and acidic residues" evidence="6">
    <location>
        <begin position="628"/>
        <end position="653"/>
    </location>
</feature>
<evidence type="ECO:0000256" key="2">
    <source>
        <dbReference type="ARBA" id="ARBA00006178"/>
    </source>
</evidence>
<gene>
    <name evidence="9" type="ORF">MAR_026470</name>
</gene>
<feature type="domain" description="TAFH" evidence="8">
    <location>
        <begin position="376"/>
        <end position="486"/>
    </location>
</feature>
<dbReference type="InterPro" id="IPR037249">
    <property type="entry name" value="TAFH/NHR1_dom_sf"/>
</dbReference>
<organism evidence="9 10">
    <name type="scientific">Mya arenaria</name>
    <name type="common">Soft-shell clam</name>
    <dbReference type="NCBI Taxonomy" id="6604"/>
    <lineage>
        <taxon>Eukaryota</taxon>
        <taxon>Metazoa</taxon>
        <taxon>Spiralia</taxon>
        <taxon>Lophotrochozoa</taxon>
        <taxon>Mollusca</taxon>
        <taxon>Bivalvia</taxon>
        <taxon>Autobranchia</taxon>
        <taxon>Heteroconchia</taxon>
        <taxon>Euheterodonta</taxon>
        <taxon>Imparidentia</taxon>
        <taxon>Neoheterodontei</taxon>
        <taxon>Myida</taxon>
        <taxon>Myoidea</taxon>
        <taxon>Myidae</taxon>
        <taxon>Mya</taxon>
    </lineage>
</organism>
<feature type="region of interest" description="Disordered" evidence="6">
    <location>
        <begin position="103"/>
        <end position="130"/>
    </location>
</feature>
<proteinExistence type="inferred from homology"/>
<evidence type="ECO:0000259" key="8">
    <source>
        <dbReference type="PROSITE" id="PS51119"/>
    </source>
</evidence>
<keyword evidence="3" id="KW-0805">Transcription regulation</keyword>
<dbReference type="InterPro" id="IPR003894">
    <property type="entry name" value="TAFH_NHR1"/>
</dbReference>
<name>A0ABY7EQM3_MYAAR</name>
<keyword evidence="5" id="KW-0539">Nucleus</keyword>
<dbReference type="InterPro" id="IPR007900">
    <property type="entry name" value="TAF4_C"/>
</dbReference>
<keyword evidence="7" id="KW-1133">Transmembrane helix</keyword>
<dbReference type="PROSITE" id="PS51119">
    <property type="entry name" value="TAFH"/>
    <property type="match status" value="1"/>
</dbReference>
<dbReference type="Proteomes" id="UP001164746">
    <property type="component" value="Chromosome 8"/>
</dbReference>